<dbReference type="SUPFAM" id="SSF55811">
    <property type="entry name" value="Nudix"/>
    <property type="match status" value="1"/>
</dbReference>
<dbReference type="EMBL" id="JAXAVX010000005">
    <property type="protein sequence ID" value="MDX8152215.1"/>
    <property type="molecule type" value="Genomic_DNA"/>
</dbReference>
<comment type="caution">
    <text evidence="2">The sequence shown here is derived from an EMBL/GenBank/DDBJ whole genome shotgun (WGS) entry which is preliminary data.</text>
</comment>
<organism evidence="2 3">
    <name type="scientific">Patulibacter brassicae</name>
    <dbReference type="NCBI Taxonomy" id="1705717"/>
    <lineage>
        <taxon>Bacteria</taxon>
        <taxon>Bacillati</taxon>
        <taxon>Actinomycetota</taxon>
        <taxon>Thermoleophilia</taxon>
        <taxon>Solirubrobacterales</taxon>
        <taxon>Patulibacteraceae</taxon>
        <taxon>Patulibacter</taxon>
    </lineage>
</organism>
<dbReference type="Gene3D" id="3.90.79.10">
    <property type="entry name" value="Nucleoside Triphosphate Pyrophosphohydrolase"/>
    <property type="match status" value="1"/>
</dbReference>
<dbReference type="RefSeq" id="WP_319954371.1">
    <property type="nucleotide sequence ID" value="NZ_JAXAVX010000005.1"/>
</dbReference>
<dbReference type="InterPro" id="IPR000086">
    <property type="entry name" value="NUDIX_hydrolase_dom"/>
</dbReference>
<gene>
    <name evidence="2" type="ORF">SK069_11460</name>
</gene>
<reference evidence="2 3" key="1">
    <citation type="submission" date="2023-11" db="EMBL/GenBank/DDBJ databases">
        <authorList>
            <person name="Xu M."/>
            <person name="Jiang T."/>
        </authorList>
    </citation>
    <scope>NUCLEOTIDE SEQUENCE [LARGE SCALE GENOMIC DNA]</scope>
    <source>
        <strain evidence="2 3">SD</strain>
    </source>
</reference>
<evidence type="ECO:0000259" key="1">
    <source>
        <dbReference type="PROSITE" id="PS51462"/>
    </source>
</evidence>
<dbReference type="InterPro" id="IPR015797">
    <property type="entry name" value="NUDIX_hydrolase-like_dom_sf"/>
</dbReference>
<keyword evidence="2" id="KW-0378">Hydrolase</keyword>
<evidence type="ECO:0000313" key="3">
    <source>
        <dbReference type="Proteomes" id="UP001277761"/>
    </source>
</evidence>
<dbReference type="Proteomes" id="UP001277761">
    <property type="component" value="Unassembled WGS sequence"/>
</dbReference>
<evidence type="ECO:0000313" key="2">
    <source>
        <dbReference type="EMBL" id="MDX8152215.1"/>
    </source>
</evidence>
<dbReference type="GO" id="GO:0016787">
    <property type="term" value="F:hydrolase activity"/>
    <property type="evidence" value="ECO:0007669"/>
    <property type="project" value="UniProtKB-KW"/>
</dbReference>
<feature type="domain" description="Nudix hydrolase" evidence="1">
    <location>
        <begin position="38"/>
        <end position="185"/>
    </location>
</feature>
<dbReference type="EC" id="3.6.-.-" evidence="2"/>
<dbReference type="PROSITE" id="PS51462">
    <property type="entry name" value="NUDIX"/>
    <property type="match status" value="1"/>
</dbReference>
<accession>A0ABU4VK59</accession>
<protein>
    <submittedName>
        <fullName evidence="2">NUDIX hydrolase</fullName>
        <ecNumber evidence="2">3.6.-.-</ecNumber>
    </submittedName>
</protein>
<sequence>MSASFDGPRIRTVSSREAYRNPWMVLREDAIERPGPDGPRPGIYAVVMKPWAAVVVPWDGERVHLVGQHRYPLGDWSWELPQGASHAAGDGASSTTEDPAEVARHELLEETGFVAGELVRLADLAFAPGMADQRFTAFLARDLRPGPPQPEAEEEGLLVPRAVTPDELDAMIDDGEIVDAATVAAWLLAVRRGLVVPG</sequence>
<dbReference type="CDD" id="cd24161">
    <property type="entry name" value="NUDIX_ADPRase_Ndx2"/>
    <property type="match status" value="1"/>
</dbReference>
<name>A0ABU4VK59_9ACTN</name>
<proteinExistence type="predicted"/>
<keyword evidence="3" id="KW-1185">Reference proteome</keyword>
<dbReference type="Pfam" id="PF00293">
    <property type="entry name" value="NUDIX"/>
    <property type="match status" value="1"/>
</dbReference>